<keyword evidence="1" id="KW-1133">Transmembrane helix</keyword>
<name>A0A4U1L1V3_9SPHN</name>
<feature type="transmembrane region" description="Helical" evidence="1">
    <location>
        <begin position="36"/>
        <end position="58"/>
    </location>
</feature>
<reference evidence="2 3" key="1">
    <citation type="submission" date="2019-04" db="EMBL/GenBank/DDBJ databases">
        <authorList>
            <person name="Yang Y."/>
            <person name="Wei D."/>
        </authorList>
    </citation>
    <scope>NUCLEOTIDE SEQUENCE [LARGE SCALE GENOMIC DNA]</scope>
    <source>
        <strain evidence="2 3">L-1-4w-11</strain>
    </source>
</reference>
<protein>
    <submittedName>
        <fullName evidence="2">Uncharacterized protein</fullName>
    </submittedName>
</protein>
<dbReference type="EMBL" id="SWKR01000002">
    <property type="protein sequence ID" value="TKD50464.1"/>
    <property type="molecule type" value="Genomic_DNA"/>
</dbReference>
<keyword evidence="1" id="KW-0472">Membrane</keyword>
<gene>
    <name evidence="2" type="ORF">FBR43_06595</name>
</gene>
<keyword evidence="1" id="KW-0812">Transmembrane</keyword>
<evidence type="ECO:0000313" key="2">
    <source>
        <dbReference type="EMBL" id="TKD50464.1"/>
    </source>
</evidence>
<dbReference type="RefSeq" id="WP_136942405.1">
    <property type="nucleotide sequence ID" value="NZ_SWKR01000002.1"/>
</dbReference>
<dbReference type="OrthoDB" id="7585218at2"/>
<keyword evidence="3" id="KW-1185">Reference proteome</keyword>
<evidence type="ECO:0000313" key="3">
    <source>
        <dbReference type="Proteomes" id="UP000309138"/>
    </source>
</evidence>
<dbReference type="Proteomes" id="UP000309138">
    <property type="component" value="Unassembled WGS sequence"/>
</dbReference>
<dbReference type="AlphaFoldDB" id="A0A4U1L1V3"/>
<evidence type="ECO:0000256" key="1">
    <source>
        <dbReference type="SAM" id="Phobius"/>
    </source>
</evidence>
<organism evidence="2 3">
    <name type="scientific">Sphingomonas baiyangensis</name>
    <dbReference type="NCBI Taxonomy" id="2572576"/>
    <lineage>
        <taxon>Bacteria</taxon>
        <taxon>Pseudomonadati</taxon>
        <taxon>Pseudomonadota</taxon>
        <taxon>Alphaproteobacteria</taxon>
        <taxon>Sphingomonadales</taxon>
        <taxon>Sphingomonadaceae</taxon>
        <taxon>Sphingomonas</taxon>
    </lineage>
</organism>
<proteinExistence type="predicted"/>
<accession>A0A4U1L1V3</accession>
<sequence length="75" mass="7835">MLDIALFLYGLIAGCVLLMAERNQRAARPHPALVQAVGWGVMSMSSILSVLFLALAVAMAMGATGPLIEAATTTF</sequence>
<comment type="caution">
    <text evidence="2">The sequence shown here is derived from an EMBL/GenBank/DDBJ whole genome shotgun (WGS) entry which is preliminary data.</text>
</comment>